<feature type="compositionally biased region" description="Low complexity" evidence="1">
    <location>
        <begin position="273"/>
        <end position="282"/>
    </location>
</feature>
<keyword evidence="5" id="KW-1185">Reference proteome</keyword>
<name>A0ABR1HIJ1_9HYPO</name>
<keyword evidence="3" id="KW-0732">Signal</keyword>
<sequence length="343" mass="35049">MKAAVLSSVVAAGSVAAQLTVGPGLLNIAAVDVTDPEYTTCSIVADYVAGCVTSLGGSDALATADPNEIIGCACCASKTAIYPLYSACSSYLSDEGGFSYSSAYTAYGNLYSICGISADCSGGSGATATEKSSTVEETSSEETSSEETSSEETSSDEPTSTEESNDSTITGTAEQTYATACEDMIGLFTSCTNKIEDFTDLPFREQASCYCCRTRNGQLTWTDQLDEFATTCRDWAKTGEPETAFSVAKTFATFCENFSDVCNDVTITSESTDASATESVSAQATDDASEGLGDMGDAVTVTVQPSGAETTAAETTAADNGAASLAVTCGAVLVAIVVLAIAL</sequence>
<keyword evidence="2" id="KW-1133">Transmembrane helix</keyword>
<evidence type="ECO:0000313" key="4">
    <source>
        <dbReference type="EMBL" id="KAK7421000.1"/>
    </source>
</evidence>
<feature type="signal peptide" evidence="3">
    <location>
        <begin position="1"/>
        <end position="17"/>
    </location>
</feature>
<feature type="chain" id="PRO_5045482631" evidence="3">
    <location>
        <begin position="18"/>
        <end position="343"/>
    </location>
</feature>
<feature type="compositionally biased region" description="Acidic residues" evidence="1">
    <location>
        <begin position="138"/>
        <end position="165"/>
    </location>
</feature>
<dbReference type="EMBL" id="JAZAVK010000127">
    <property type="protein sequence ID" value="KAK7421000.1"/>
    <property type="molecule type" value="Genomic_DNA"/>
</dbReference>
<evidence type="ECO:0000256" key="1">
    <source>
        <dbReference type="SAM" id="MobiDB-lite"/>
    </source>
</evidence>
<evidence type="ECO:0000256" key="2">
    <source>
        <dbReference type="SAM" id="Phobius"/>
    </source>
</evidence>
<gene>
    <name evidence="4" type="ORF">QQZ08_010174</name>
</gene>
<organism evidence="4 5">
    <name type="scientific">Neonectria magnoliae</name>
    <dbReference type="NCBI Taxonomy" id="2732573"/>
    <lineage>
        <taxon>Eukaryota</taxon>
        <taxon>Fungi</taxon>
        <taxon>Dikarya</taxon>
        <taxon>Ascomycota</taxon>
        <taxon>Pezizomycotina</taxon>
        <taxon>Sordariomycetes</taxon>
        <taxon>Hypocreomycetidae</taxon>
        <taxon>Hypocreales</taxon>
        <taxon>Nectriaceae</taxon>
        <taxon>Neonectria</taxon>
    </lineage>
</organism>
<feature type="region of interest" description="Disordered" evidence="1">
    <location>
        <begin position="273"/>
        <end position="295"/>
    </location>
</feature>
<proteinExistence type="predicted"/>
<evidence type="ECO:0000256" key="3">
    <source>
        <dbReference type="SAM" id="SignalP"/>
    </source>
</evidence>
<keyword evidence="2" id="KW-0472">Membrane</keyword>
<protein>
    <submittedName>
        <fullName evidence="4">Uncharacterized protein</fullName>
    </submittedName>
</protein>
<feature type="transmembrane region" description="Helical" evidence="2">
    <location>
        <begin position="322"/>
        <end position="342"/>
    </location>
</feature>
<accession>A0ABR1HIJ1</accession>
<comment type="caution">
    <text evidence="4">The sequence shown here is derived from an EMBL/GenBank/DDBJ whole genome shotgun (WGS) entry which is preliminary data.</text>
</comment>
<dbReference type="Proteomes" id="UP001498421">
    <property type="component" value="Unassembled WGS sequence"/>
</dbReference>
<keyword evidence="2" id="KW-0812">Transmembrane</keyword>
<reference evidence="4 5" key="1">
    <citation type="journal article" date="2025" name="Microbiol. Resour. Announc.">
        <title>Draft genome sequences for Neonectria magnoliae and Neonectria punicea, canker pathogens of Liriodendron tulipifera and Acer saccharum in West Virginia.</title>
        <authorList>
            <person name="Petronek H.M."/>
            <person name="Kasson M.T."/>
            <person name="Metheny A.M."/>
            <person name="Stauder C.M."/>
            <person name="Lovett B."/>
            <person name="Lynch S.C."/>
            <person name="Garnas J.R."/>
            <person name="Kasson L.R."/>
            <person name="Stajich J.E."/>
        </authorList>
    </citation>
    <scope>NUCLEOTIDE SEQUENCE [LARGE SCALE GENOMIC DNA]</scope>
    <source>
        <strain evidence="4 5">NRRL 64651</strain>
    </source>
</reference>
<feature type="region of interest" description="Disordered" evidence="1">
    <location>
        <begin position="128"/>
        <end position="171"/>
    </location>
</feature>
<evidence type="ECO:0000313" key="5">
    <source>
        <dbReference type="Proteomes" id="UP001498421"/>
    </source>
</evidence>